<dbReference type="EMBL" id="BKAG01000002">
    <property type="protein sequence ID" value="GEP41286.1"/>
    <property type="molecule type" value="Genomic_DNA"/>
</dbReference>
<name>A0A512M3H1_9BACT</name>
<dbReference type="AlphaFoldDB" id="A0A512M3H1"/>
<dbReference type="Proteomes" id="UP000321577">
    <property type="component" value="Unassembled WGS sequence"/>
</dbReference>
<organism evidence="1 2">
    <name type="scientific">Brevifollis gellanilyticus</name>
    <dbReference type="NCBI Taxonomy" id="748831"/>
    <lineage>
        <taxon>Bacteria</taxon>
        <taxon>Pseudomonadati</taxon>
        <taxon>Verrucomicrobiota</taxon>
        <taxon>Verrucomicrobiia</taxon>
        <taxon>Verrucomicrobiales</taxon>
        <taxon>Verrucomicrobiaceae</taxon>
    </lineage>
</organism>
<comment type="caution">
    <text evidence="1">The sequence shown here is derived from an EMBL/GenBank/DDBJ whole genome shotgun (WGS) entry which is preliminary data.</text>
</comment>
<gene>
    <name evidence="1" type="ORF">BGE01nite_05770</name>
</gene>
<evidence type="ECO:0000313" key="1">
    <source>
        <dbReference type="EMBL" id="GEP41286.1"/>
    </source>
</evidence>
<protein>
    <submittedName>
        <fullName evidence="1">Uncharacterized protein</fullName>
    </submittedName>
</protein>
<evidence type="ECO:0000313" key="2">
    <source>
        <dbReference type="Proteomes" id="UP000321577"/>
    </source>
</evidence>
<sequence length="61" mass="6836">MNYLTAMNRTIRLWAEKERLTKDALQETLKPLTIFPSHRVPVTTGAAAFVHAETHGPCATE</sequence>
<keyword evidence="2" id="KW-1185">Reference proteome</keyword>
<proteinExistence type="predicted"/>
<accession>A0A512M3H1</accession>
<reference evidence="1 2" key="1">
    <citation type="submission" date="2019-07" db="EMBL/GenBank/DDBJ databases">
        <title>Whole genome shotgun sequence of Brevifollis gellanilyticus NBRC 108608.</title>
        <authorList>
            <person name="Hosoyama A."/>
            <person name="Uohara A."/>
            <person name="Ohji S."/>
            <person name="Ichikawa N."/>
        </authorList>
    </citation>
    <scope>NUCLEOTIDE SEQUENCE [LARGE SCALE GENOMIC DNA]</scope>
    <source>
        <strain evidence="1 2">NBRC 108608</strain>
    </source>
</reference>